<dbReference type="PRINTS" id="PR00171">
    <property type="entry name" value="SUGRTRNSPORT"/>
</dbReference>
<keyword evidence="4 8" id="KW-0812">Transmembrane</keyword>
<evidence type="ECO:0000313" key="11">
    <source>
        <dbReference type="Proteomes" id="UP001610446"/>
    </source>
</evidence>
<feature type="transmembrane region" description="Helical" evidence="8">
    <location>
        <begin position="334"/>
        <end position="354"/>
    </location>
</feature>
<name>A0ABR4IQ22_9EURO</name>
<sequence length="511" mass="56554">MLSKSKTFNLWFCCLVAGGCMILNGYDSSSFNAVQGSKEFMDYFHNPSPSVIGSVNTAYTVGGAVTGFFISAPISDYLGRRWTMHLGCAFIIVSSIISTFTPRVMGGFIAGRALTGIGQGLAMPAGPVYINEMAPAEKRGMIMSFWQLFFGVGSFLAYWINYGCTKNSESLGNWNWRVVIILQSLAPVLIMTGLLFCPESPRWYIMKDRTEDAVKALTLVRDNADQVQVEVQEIRQAIMFEKETNAGRYSPLWKDKAIRYRFCPYLRISCSACGINIGQQFTGQGSLTMYSTLIYQKVFTNNSDIQLINALNGTFGILFTLNATWMVDRFGRRALLLIGAAGMSMCMFIVAAVVTETPELADGAKSKPVGIATVFLMFLFALFYKPSWGATVWIWTSEIFSMNIRAQAIGMATQSQSISNTILQQIFPIFLDRKGFYAMYMFGAINVVLFVFVWFAIPETKGVALEHMDAIFGGVDHAHKGAEMLERKPKDQEVIAVDVENASRAAKAGSV</sequence>
<feature type="transmembrane region" description="Helical" evidence="8">
    <location>
        <begin position="142"/>
        <end position="162"/>
    </location>
</feature>
<evidence type="ECO:0000259" key="9">
    <source>
        <dbReference type="PROSITE" id="PS50850"/>
    </source>
</evidence>
<evidence type="ECO:0000256" key="3">
    <source>
        <dbReference type="ARBA" id="ARBA00022448"/>
    </source>
</evidence>
<dbReference type="PANTHER" id="PTHR48022">
    <property type="entry name" value="PLASTIDIC GLUCOSE TRANSPORTER 4"/>
    <property type="match status" value="1"/>
</dbReference>
<dbReference type="PROSITE" id="PS00216">
    <property type="entry name" value="SUGAR_TRANSPORT_1"/>
    <property type="match status" value="1"/>
</dbReference>
<protein>
    <submittedName>
        <fullName evidence="10">General substrate transporter</fullName>
    </submittedName>
</protein>
<organism evidence="10 11">
    <name type="scientific">Aspergillus pseudoustus</name>
    <dbReference type="NCBI Taxonomy" id="1810923"/>
    <lineage>
        <taxon>Eukaryota</taxon>
        <taxon>Fungi</taxon>
        <taxon>Dikarya</taxon>
        <taxon>Ascomycota</taxon>
        <taxon>Pezizomycotina</taxon>
        <taxon>Eurotiomycetes</taxon>
        <taxon>Eurotiomycetidae</taxon>
        <taxon>Eurotiales</taxon>
        <taxon>Aspergillaceae</taxon>
        <taxon>Aspergillus</taxon>
        <taxon>Aspergillus subgen. Nidulantes</taxon>
    </lineage>
</organism>
<evidence type="ECO:0000256" key="6">
    <source>
        <dbReference type="ARBA" id="ARBA00023136"/>
    </source>
</evidence>
<dbReference type="InterPro" id="IPR036259">
    <property type="entry name" value="MFS_trans_sf"/>
</dbReference>
<feature type="transmembrane region" description="Helical" evidence="8">
    <location>
        <begin position="82"/>
        <end position="101"/>
    </location>
</feature>
<accession>A0ABR4IQ22</accession>
<dbReference type="PANTHER" id="PTHR48022:SF46">
    <property type="entry name" value="SUGAR TRANSPORTER, PUTATIVE (AFU_ORTHOLOGUE AFUA_1G11830)-RELATED"/>
    <property type="match status" value="1"/>
</dbReference>
<dbReference type="NCBIfam" id="TIGR00879">
    <property type="entry name" value="SP"/>
    <property type="match status" value="1"/>
</dbReference>
<dbReference type="PROSITE" id="PS51257">
    <property type="entry name" value="PROKAR_LIPOPROTEIN"/>
    <property type="match status" value="1"/>
</dbReference>
<dbReference type="PROSITE" id="PS50850">
    <property type="entry name" value="MFS"/>
    <property type="match status" value="1"/>
</dbReference>
<evidence type="ECO:0000256" key="5">
    <source>
        <dbReference type="ARBA" id="ARBA00022989"/>
    </source>
</evidence>
<feature type="transmembrane region" description="Helical" evidence="8">
    <location>
        <begin position="174"/>
        <end position="197"/>
    </location>
</feature>
<dbReference type="InterPro" id="IPR050360">
    <property type="entry name" value="MFS_Sugar_Transporters"/>
</dbReference>
<evidence type="ECO:0000256" key="8">
    <source>
        <dbReference type="SAM" id="Phobius"/>
    </source>
</evidence>
<evidence type="ECO:0000256" key="4">
    <source>
        <dbReference type="ARBA" id="ARBA00022692"/>
    </source>
</evidence>
<dbReference type="InterPro" id="IPR005828">
    <property type="entry name" value="MFS_sugar_transport-like"/>
</dbReference>
<dbReference type="Gene3D" id="1.20.1250.20">
    <property type="entry name" value="MFS general substrate transporter like domains"/>
    <property type="match status" value="1"/>
</dbReference>
<keyword evidence="5 8" id="KW-1133">Transmembrane helix</keyword>
<dbReference type="PROSITE" id="PS00217">
    <property type="entry name" value="SUGAR_TRANSPORT_2"/>
    <property type="match status" value="1"/>
</dbReference>
<evidence type="ECO:0000256" key="7">
    <source>
        <dbReference type="RuleBase" id="RU003346"/>
    </source>
</evidence>
<evidence type="ECO:0000256" key="2">
    <source>
        <dbReference type="ARBA" id="ARBA00010992"/>
    </source>
</evidence>
<reference evidence="10 11" key="1">
    <citation type="submission" date="2024-07" db="EMBL/GenBank/DDBJ databases">
        <title>Section-level genome sequencing and comparative genomics of Aspergillus sections Usti and Cavernicolus.</title>
        <authorList>
            <consortium name="Lawrence Berkeley National Laboratory"/>
            <person name="Nybo J.L."/>
            <person name="Vesth T.C."/>
            <person name="Theobald S."/>
            <person name="Frisvad J.C."/>
            <person name="Larsen T.O."/>
            <person name="Kjaerboelling I."/>
            <person name="Rothschild-Mancinelli K."/>
            <person name="Lyhne E.K."/>
            <person name="Kogle M.E."/>
            <person name="Barry K."/>
            <person name="Clum A."/>
            <person name="Na H."/>
            <person name="Ledsgaard L."/>
            <person name="Lin J."/>
            <person name="Lipzen A."/>
            <person name="Kuo A."/>
            <person name="Riley R."/>
            <person name="Mondo S."/>
            <person name="Labutti K."/>
            <person name="Haridas S."/>
            <person name="Pangalinan J."/>
            <person name="Salamov A.A."/>
            <person name="Simmons B.A."/>
            <person name="Magnuson J.K."/>
            <person name="Chen J."/>
            <person name="Drula E."/>
            <person name="Henrissat B."/>
            <person name="Wiebenga A."/>
            <person name="Lubbers R.J."/>
            <person name="Gomes A.C."/>
            <person name="Makela M.R."/>
            <person name="Stajich J."/>
            <person name="Grigoriev I.V."/>
            <person name="Mortensen U.H."/>
            <person name="De Vries R.P."/>
            <person name="Baker S.E."/>
            <person name="Andersen M.R."/>
        </authorList>
    </citation>
    <scope>NUCLEOTIDE SEQUENCE [LARGE SCALE GENOMIC DNA]</scope>
    <source>
        <strain evidence="10 11">CBS 123904</strain>
    </source>
</reference>
<dbReference type="Pfam" id="PF00083">
    <property type="entry name" value="Sugar_tr"/>
    <property type="match status" value="1"/>
</dbReference>
<feature type="transmembrane region" description="Helical" evidence="8">
    <location>
        <begin position="374"/>
        <end position="395"/>
    </location>
</feature>
<dbReference type="EMBL" id="JBFXLU010000320">
    <property type="protein sequence ID" value="KAL2829878.1"/>
    <property type="molecule type" value="Genomic_DNA"/>
</dbReference>
<keyword evidence="11" id="KW-1185">Reference proteome</keyword>
<feature type="transmembrane region" description="Helical" evidence="8">
    <location>
        <begin position="49"/>
        <end position="70"/>
    </location>
</feature>
<evidence type="ECO:0000256" key="1">
    <source>
        <dbReference type="ARBA" id="ARBA00004141"/>
    </source>
</evidence>
<feature type="domain" description="Major facilitator superfamily (MFS) profile" evidence="9">
    <location>
        <begin position="13"/>
        <end position="461"/>
    </location>
</feature>
<comment type="similarity">
    <text evidence="2 7">Belongs to the major facilitator superfamily. Sugar transporter (TC 2.A.1.1) family.</text>
</comment>
<comment type="subcellular location">
    <subcellularLocation>
        <location evidence="1">Membrane</location>
        <topology evidence="1">Multi-pass membrane protein</topology>
    </subcellularLocation>
</comment>
<feature type="transmembrane region" description="Helical" evidence="8">
    <location>
        <begin position="437"/>
        <end position="457"/>
    </location>
</feature>
<comment type="caution">
    <text evidence="10">The sequence shown here is derived from an EMBL/GenBank/DDBJ whole genome shotgun (WGS) entry which is preliminary data.</text>
</comment>
<proteinExistence type="inferred from homology"/>
<dbReference type="SUPFAM" id="SSF103473">
    <property type="entry name" value="MFS general substrate transporter"/>
    <property type="match status" value="1"/>
</dbReference>
<dbReference type="InterPro" id="IPR005829">
    <property type="entry name" value="Sugar_transporter_CS"/>
</dbReference>
<evidence type="ECO:0000313" key="10">
    <source>
        <dbReference type="EMBL" id="KAL2829878.1"/>
    </source>
</evidence>
<keyword evidence="6 8" id="KW-0472">Membrane</keyword>
<gene>
    <name evidence="10" type="ORF">BJY01DRAFT_254848</name>
</gene>
<keyword evidence="3 7" id="KW-0813">Transport</keyword>
<dbReference type="InterPro" id="IPR020846">
    <property type="entry name" value="MFS_dom"/>
</dbReference>
<dbReference type="Proteomes" id="UP001610446">
    <property type="component" value="Unassembled WGS sequence"/>
</dbReference>
<dbReference type="InterPro" id="IPR003663">
    <property type="entry name" value="Sugar/inositol_transpt"/>
</dbReference>